<dbReference type="GO" id="GO:0005524">
    <property type="term" value="F:ATP binding"/>
    <property type="evidence" value="ECO:0007669"/>
    <property type="project" value="UniProtKB-KW"/>
</dbReference>
<sequence length="593" mass="67523">MKKRVYRTSFLIYTGALLLACVLVFMLFFNHIFSTQEASCAQAAQQSFASTEQEISTYSDKIDNYILGLYREQSEGTLRDFMRFLGHNADEYMTARLQALPASSFSSVDFLKSIQQFVQDSRYSISRVSFTLDNKASIANVLTYDTNGTGRLEFAVTNPEKQESGNDDFLFIHNVMNPKDVSKNLGTVRFRVRASELFGDLEKLELGSAAVITDENIIFLHEPYPDEKAALLAASKQSGMQGNLSKGNGLSGHFLRYVSPHSGLKMVYFLPSDEVLRQCSAQLLFLALCMVALFFCITLLIALRMSRDARYLNKITSAIDGMKAGSFTHINLEKRRDEFRIIAQEFNEMSDRLENYVQREYVLKLKQQEAQMKMLQQQINPHFLYNTLDIIRSRALVNEDVEVADAVCGLGSMFRMVVKGQDCISVAEELEILTQYLKIMEFKYKDHFFYQVDVDKEILQMKTIKFWMQPVVENYFVHGIDPSSEFNLLLVNGHLEGNEAVFEFIDNGSGMELKHLEVLNRSLTVVEGEQPAHAGKSIGLQNVYTRLRFFYGEGVFMQLHNNEEAGVTTTIRVPYLPAEGEKETDVQTACSRR</sequence>
<evidence type="ECO:0000256" key="6">
    <source>
        <dbReference type="ARBA" id="ARBA00022741"/>
    </source>
</evidence>
<comment type="subcellular location">
    <subcellularLocation>
        <location evidence="1">Cell membrane</location>
        <topology evidence="1">Multi-pass membrane protein</topology>
    </subcellularLocation>
</comment>
<keyword evidence="2" id="KW-1003">Cell membrane</keyword>
<name>A0A7G9WIN6_9FIRM</name>
<evidence type="ECO:0000256" key="2">
    <source>
        <dbReference type="ARBA" id="ARBA00022475"/>
    </source>
</evidence>
<dbReference type="SUPFAM" id="SSF55874">
    <property type="entry name" value="ATPase domain of HSP90 chaperone/DNA topoisomerase II/histidine kinase"/>
    <property type="match status" value="1"/>
</dbReference>
<dbReference type="EMBL" id="CP060696">
    <property type="protein sequence ID" value="QNO18548.1"/>
    <property type="molecule type" value="Genomic_DNA"/>
</dbReference>
<dbReference type="KEGG" id="caml:H6X83_02555"/>
<keyword evidence="6" id="KW-0547">Nucleotide-binding</keyword>
<dbReference type="PROSITE" id="PS51257">
    <property type="entry name" value="PROKAR_LIPOPROTEIN"/>
    <property type="match status" value="1"/>
</dbReference>
<evidence type="ECO:0000256" key="11">
    <source>
        <dbReference type="ARBA" id="ARBA00023136"/>
    </source>
</evidence>
<dbReference type="SMART" id="SM00304">
    <property type="entry name" value="HAMP"/>
    <property type="match status" value="1"/>
</dbReference>
<dbReference type="Proteomes" id="UP000516046">
    <property type="component" value="Chromosome"/>
</dbReference>
<dbReference type="Pfam" id="PF06580">
    <property type="entry name" value="His_kinase"/>
    <property type="match status" value="1"/>
</dbReference>
<keyword evidence="7 14" id="KW-0418">Kinase</keyword>
<keyword evidence="15" id="KW-1185">Reference proteome</keyword>
<keyword evidence="5 12" id="KW-0812">Transmembrane</keyword>
<dbReference type="PANTHER" id="PTHR34220:SF11">
    <property type="entry name" value="SENSOR PROTEIN KINASE HPTS"/>
    <property type="match status" value="1"/>
</dbReference>
<keyword evidence="9 12" id="KW-1133">Transmembrane helix</keyword>
<dbReference type="AlphaFoldDB" id="A0A7G9WIN6"/>
<evidence type="ECO:0000256" key="12">
    <source>
        <dbReference type="SAM" id="Phobius"/>
    </source>
</evidence>
<dbReference type="InterPro" id="IPR003660">
    <property type="entry name" value="HAMP_dom"/>
</dbReference>
<accession>A0A7G9WIN6</accession>
<dbReference type="PANTHER" id="PTHR34220">
    <property type="entry name" value="SENSOR HISTIDINE KINASE YPDA"/>
    <property type="match status" value="1"/>
</dbReference>
<evidence type="ECO:0000256" key="5">
    <source>
        <dbReference type="ARBA" id="ARBA00022692"/>
    </source>
</evidence>
<dbReference type="InterPro" id="IPR050640">
    <property type="entry name" value="Bact_2-comp_sensor_kinase"/>
</dbReference>
<gene>
    <name evidence="14" type="ORF">H6X83_02555</name>
</gene>
<evidence type="ECO:0000256" key="7">
    <source>
        <dbReference type="ARBA" id="ARBA00022777"/>
    </source>
</evidence>
<evidence type="ECO:0000313" key="14">
    <source>
        <dbReference type="EMBL" id="QNO18548.1"/>
    </source>
</evidence>
<evidence type="ECO:0000256" key="4">
    <source>
        <dbReference type="ARBA" id="ARBA00022679"/>
    </source>
</evidence>
<evidence type="ECO:0000256" key="8">
    <source>
        <dbReference type="ARBA" id="ARBA00022840"/>
    </source>
</evidence>
<dbReference type="InterPro" id="IPR036890">
    <property type="entry name" value="HATPase_C_sf"/>
</dbReference>
<organism evidence="14 15">
    <name type="scientific">Caproicibacterium amylolyticum</name>
    <dbReference type="NCBI Taxonomy" id="2766537"/>
    <lineage>
        <taxon>Bacteria</taxon>
        <taxon>Bacillati</taxon>
        <taxon>Bacillota</taxon>
        <taxon>Clostridia</taxon>
        <taxon>Eubacteriales</taxon>
        <taxon>Oscillospiraceae</taxon>
        <taxon>Caproicibacterium</taxon>
    </lineage>
</organism>
<dbReference type="CDD" id="cd06225">
    <property type="entry name" value="HAMP"/>
    <property type="match status" value="1"/>
</dbReference>
<dbReference type="Pfam" id="PF00672">
    <property type="entry name" value="HAMP"/>
    <property type="match status" value="1"/>
</dbReference>
<protein>
    <submittedName>
        <fullName evidence="14">Histidine kinase</fullName>
    </submittedName>
</protein>
<evidence type="ECO:0000259" key="13">
    <source>
        <dbReference type="PROSITE" id="PS50885"/>
    </source>
</evidence>
<keyword evidence="10" id="KW-0902">Two-component regulatory system</keyword>
<evidence type="ECO:0000256" key="10">
    <source>
        <dbReference type="ARBA" id="ARBA00023012"/>
    </source>
</evidence>
<reference evidence="14 15" key="1">
    <citation type="submission" date="2020-08" db="EMBL/GenBank/DDBJ databases">
        <authorList>
            <person name="Ren C."/>
            <person name="Gu Y."/>
            <person name="Xu Y."/>
        </authorList>
    </citation>
    <scope>NUCLEOTIDE SEQUENCE [LARGE SCALE GENOMIC DNA]</scope>
    <source>
        <strain evidence="14 15">LBM18003</strain>
    </source>
</reference>
<dbReference type="InterPro" id="IPR010559">
    <property type="entry name" value="Sig_transdc_His_kin_internal"/>
</dbReference>
<evidence type="ECO:0000256" key="9">
    <source>
        <dbReference type="ARBA" id="ARBA00022989"/>
    </source>
</evidence>
<keyword evidence="3" id="KW-0597">Phosphoprotein</keyword>
<keyword evidence="8" id="KW-0067">ATP-binding</keyword>
<dbReference type="GO" id="GO:0000155">
    <property type="term" value="F:phosphorelay sensor kinase activity"/>
    <property type="evidence" value="ECO:0007669"/>
    <property type="project" value="InterPro"/>
</dbReference>
<feature type="domain" description="HAMP" evidence="13">
    <location>
        <begin position="306"/>
        <end position="358"/>
    </location>
</feature>
<dbReference type="Gene3D" id="6.10.340.10">
    <property type="match status" value="1"/>
</dbReference>
<evidence type="ECO:0000313" key="15">
    <source>
        <dbReference type="Proteomes" id="UP000516046"/>
    </source>
</evidence>
<keyword evidence="4" id="KW-0808">Transferase</keyword>
<evidence type="ECO:0000256" key="3">
    <source>
        <dbReference type="ARBA" id="ARBA00022553"/>
    </source>
</evidence>
<proteinExistence type="predicted"/>
<dbReference type="GO" id="GO:0005886">
    <property type="term" value="C:plasma membrane"/>
    <property type="evidence" value="ECO:0007669"/>
    <property type="project" value="UniProtKB-SubCell"/>
</dbReference>
<dbReference type="RefSeq" id="WP_212507612.1">
    <property type="nucleotide sequence ID" value="NZ_CP060696.1"/>
</dbReference>
<dbReference type="PROSITE" id="PS50885">
    <property type="entry name" value="HAMP"/>
    <property type="match status" value="1"/>
</dbReference>
<dbReference type="Gene3D" id="3.30.565.10">
    <property type="entry name" value="Histidine kinase-like ATPase, C-terminal domain"/>
    <property type="match status" value="1"/>
</dbReference>
<feature type="transmembrane region" description="Helical" evidence="12">
    <location>
        <begin position="283"/>
        <end position="303"/>
    </location>
</feature>
<keyword evidence="11 12" id="KW-0472">Membrane</keyword>
<evidence type="ECO:0000256" key="1">
    <source>
        <dbReference type="ARBA" id="ARBA00004651"/>
    </source>
</evidence>